<dbReference type="NCBIfam" id="NF002223">
    <property type="entry name" value="PRK01117.1"/>
    <property type="match status" value="1"/>
</dbReference>
<evidence type="ECO:0000256" key="5">
    <source>
        <dbReference type="ARBA" id="ARBA00022755"/>
    </source>
</evidence>
<comment type="pathway">
    <text evidence="8 10">Purine metabolism; AMP biosynthesis via de novo pathway; AMP from IMP: step 1/2.</text>
</comment>
<feature type="binding site" evidence="8">
    <location>
        <begin position="414"/>
        <end position="416"/>
    </location>
    <ligand>
        <name>GTP</name>
        <dbReference type="ChEBI" id="CHEBI:37565"/>
    </ligand>
</feature>
<feature type="binding site" description="in other chain" evidence="8">
    <location>
        <begin position="13"/>
        <end position="16"/>
    </location>
    <ligand>
        <name>IMP</name>
        <dbReference type="ChEBI" id="CHEBI:58053"/>
        <note>ligand shared between dimeric partners</note>
    </ligand>
</feature>
<evidence type="ECO:0000256" key="1">
    <source>
        <dbReference type="ARBA" id="ARBA00011738"/>
    </source>
</evidence>
<dbReference type="SUPFAM" id="SSF52540">
    <property type="entry name" value="P-loop containing nucleoside triphosphate hydrolases"/>
    <property type="match status" value="1"/>
</dbReference>
<dbReference type="Gene3D" id="3.40.440.10">
    <property type="entry name" value="Adenylosuccinate Synthetase, subunit A, domain 1"/>
    <property type="match status" value="1"/>
</dbReference>
<dbReference type="InterPro" id="IPR027417">
    <property type="entry name" value="P-loop_NTPase"/>
</dbReference>
<keyword evidence="3 8" id="KW-0479">Metal-binding</keyword>
<dbReference type="GO" id="GO:0005737">
    <property type="term" value="C:cytoplasm"/>
    <property type="evidence" value="ECO:0007669"/>
    <property type="project" value="UniProtKB-SubCell"/>
</dbReference>
<dbReference type="PROSITE" id="PS01266">
    <property type="entry name" value="ADENYLOSUCCIN_SYN_1"/>
    <property type="match status" value="1"/>
</dbReference>
<feature type="binding site" description="in other chain" evidence="8">
    <location>
        <position position="225"/>
    </location>
    <ligand>
        <name>IMP</name>
        <dbReference type="ChEBI" id="CHEBI:58053"/>
        <note>ligand shared between dimeric partners</note>
    </ligand>
</feature>
<comment type="subunit">
    <text evidence="1 8">Homodimer.</text>
</comment>
<evidence type="ECO:0000256" key="4">
    <source>
        <dbReference type="ARBA" id="ARBA00022741"/>
    </source>
</evidence>
<feature type="binding site" description="in other chain" evidence="8">
    <location>
        <position position="240"/>
    </location>
    <ligand>
        <name>IMP</name>
        <dbReference type="ChEBI" id="CHEBI:58053"/>
        <note>ligand shared between dimeric partners</note>
    </ligand>
</feature>
<dbReference type="InterPro" id="IPR001114">
    <property type="entry name" value="Adenylosuccinate_synthetase"/>
</dbReference>
<dbReference type="NCBIfam" id="TIGR00184">
    <property type="entry name" value="purA"/>
    <property type="match status" value="1"/>
</dbReference>
<keyword evidence="2 8" id="KW-0436">Ligase</keyword>
<dbReference type="InterPro" id="IPR033128">
    <property type="entry name" value="Adenylosuccin_syn_Lys_AS"/>
</dbReference>
<evidence type="ECO:0000256" key="7">
    <source>
        <dbReference type="ARBA" id="ARBA00023134"/>
    </source>
</evidence>
<evidence type="ECO:0000256" key="3">
    <source>
        <dbReference type="ARBA" id="ARBA00022723"/>
    </source>
</evidence>
<gene>
    <name evidence="8" type="primary">purA</name>
    <name evidence="11" type="ORF">A2311_03905</name>
</gene>
<feature type="binding site" evidence="8">
    <location>
        <position position="40"/>
    </location>
    <ligand>
        <name>Mg(2+)</name>
        <dbReference type="ChEBI" id="CHEBI:18420"/>
    </ligand>
</feature>
<feature type="active site" description="Proton acceptor" evidence="8">
    <location>
        <position position="13"/>
    </location>
</feature>
<evidence type="ECO:0000256" key="9">
    <source>
        <dbReference type="PROSITE-ProRule" id="PRU10134"/>
    </source>
</evidence>
<accession>A0A1F4TAJ4</accession>
<organism evidence="11 12">
    <name type="scientific">candidate division WOR-1 bacterium RIFOXYB2_FULL_48_7</name>
    <dbReference type="NCBI Taxonomy" id="1802583"/>
    <lineage>
        <taxon>Bacteria</taxon>
        <taxon>Bacillati</taxon>
        <taxon>Saganbacteria</taxon>
    </lineage>
</organism>
<proteinExistence type="inferred from homology"/>
<reference evidence="11 12" key="1">
    <citation type="journal article" date="2016" name="Nat. Commun.">
        <title>Thousands of microbial genomes shed light on interconnected biogeochemical processes in an aquifer system.</title>
        <authorList>
            <person name="Anantharaman K."/>
            <person name="Brown C.T."/>
            <person name="Hug L.A."/>
            <person name="Sharon I."/>
            <person name="Castelle C.J."/>
            <person name="Probst A.J."/>
            <person name="Thomas B.C."/>
            <person name="Singh A."/>
            <person name="Wilkins M.J."/>
            <person name="Karaoz U."/>
            <person name="Brodie E.L."/>
            <person name="Williams K.H."/>
            <person name="Hubbard S.S."/>
            <person name="Banfield J.F."/>
        </authorList>
    </citation>
    <scope>NUCLEOTIDE SEQUENCE [LARGE SCALE GENOMIC DNA]</scope>
</reference>
<dbReference type="GO" id="GO:0004019">
    <property type="term" value="F:adenylosuccinate synthase activity"/>
    <property type="evidence" value="ECO:0007669"/>
    <property type="project" value="UniProtKB-UniRule"/>
</dbReference>
<dbReference type="InterPro" id="IPR042109">
    <property type="entry name" value="Adenylosuccinate_synth_dom1"/>
</dbReference>
<feature type="binding site" evidence="8">
    <location>
        <begin position="40"/>
        <end position="42"/>
    </location>
    <ligand>
        <name>GTP</name>
        <dbReference type="ChEBI" id="CHEBI:37565"/>
    </ligand>
</feature>
<comment type="function">
    <text evidence="8">Plays an important role in the de novo pathway of purine nucleotide biosynthesis. Catalyzes the first committed step in the biosynthesis of AMP from IMP.</text>
</comment>
<sequence length="426" mass="47303">MTVTVIIGTQWGDEGKGKITDLLARDMDMIVRYQGGNNAGHTVVIKDETFKLHLIPSGVFYPNVVCVIGNGVVVDPAVLLQEINSLKQRGFALDNLRISAQAHVIFPYHRDLDAAQEQKNEAGRIGTTNRGIGPCYVDKFNRRGIRIGDLGNTELLRQRLAWNILEKSFQLNNFYNYPVNYDIDQLIADYTKMFNEFKHLVVDESTALINQAVNQNKRILMEGAQGTMLDVDHGTYPYVTSSSPIAGGACSGAGIGPQEIDEVIGVVKAYVTRVGGGPFPTEIIGGMGDQLREKGHEYGATTGRPRRCGWFDGVVMKHASKINGITQLAITKIDVLSQLEKIMVCTAYEYEGKTITDFPTDIYRLAKCRPIYEEWPGWNEDLSKVTKYQDLPVNTKKYLERLAELAEAKIALISVGAERGQIIKLI</sequence>
<evidence type="ECO:0000313" key="12">
    <source>
        <dbReference type="Proteomes" id="UP000178951"/>
    </source>
</evidence>
<evidence type="ECO:0000256" key="6">
    <source>
        <dbReference type="ARBA" id="ARBA00022842"/>
    </source>
</evidence>
<dbReference type="STRING" id="1802583.A2311_03905"/>
<comment type="catalytic activity">
    <reaction evidence="8 10">
        <text>IMP + L-aspartate + GTP = N(6)-(1,2-dicarboxyethyl)-AMP + GDP + phosphate + 2 H(+)</text>
        <dbReference type="Rhea" id="RHEA:15753"/>
        <dbReference type="ChEBI" id="CHEBI:15378"/>
        <dbReference type="ChEBI" id="CHEBI:29991"/>
        <dbReference type="ChEBI" id="CHEBI:37565"/>
        <dbReference type="ChEBI" id="CHEBI:43474"/>
        <dbReference type="ChEBI" id="CHEBI:57567"/>
        <dbReference type="ChEBI" id="CHEBI:58053"/>
        <dbReference type="ChEBI" id="CHEBI:58189"/>
        <dbReference type="EC" id="6.3.4.4"/>
    </reaction>
</comment>
<dbReference type="InterPro" id="IPR018220">
    <property type="entry name" value="Adenylosuccin_syn_GTP-bd"/>
</dbReference>
<dbReference type="PROSITE" id="PS00513">
    <property type="entry name" value="ADENYLOSUCCIN_SYN_2"/>
    <property type="match status" value="1"/>
</dbReference>
<dbReference type="Gene3D" id="1.10.300.10">
    <property type="entry name" value="Adenylosuccinate Synthetase, subunit A, domain 2"/>
    <property type="match status" value="1"/>
</dbReference>
<evidence type="ECO:0000256" key="8">
    <source>
        <dbReference type="HAMAP-Rule" id="MF_00011"/>
    </source>
</evidence>
<dbReference type="FunFam" id="1.10.300.10:FF:000001">
    <property type="entry name" value="Adenylosuccinate synthetase"/>
    <property type="match status" value="1"/>
</dbReference>
<evidence type="ECO:0000256" key="2">
    <source>
        <dbReference type="ARBA" id="ARBA00022598"/>
    </source>
</evidence>
<keyword evidence="8" id="KW-0963">Cytoplasm</keyword>
<evidence type="ECO:0000313" key="11">
    <source>
        <dbReference type="EMBL" id="OGC29113.1"/>
    </source>
</evidence>
<dbReference type="GO" id="GO:0005525">
    <property type="term" value="F:GTP binding"/>
    <property type="evidence" value="ECO:0007669"/>
    <property type="project" value="UniProtKB-UniRule"/>
</dbReference>
<dbReference type="PANTHER" id="PTHR11846">
    <property type="entry name" value="ADENYLOSUCCINATE SYNTHETASE"/>
    <property type="match status" value="1"/>
</dbReference>
<feature type="binding site" evidence="8">
    <location>
        <position position="306"/>
    </location>
    <ligand>
        <name>GTP</name>
        <dbReference type="ChEBI" id="CHEBI:37565"/>
    </ligand>
</feature>
<dbReference type="PANTHER" id="PTHR11846:SF0">
    <property type="entry name" value="ADENYLOSUCCINATE SYNTHETASE"/>
    <property type="match status" value="1"/>
</dbReference>
<dbReference type="EC" id="6.3.4.4" evidence="8 10"/>
<feature type="active site" evidence="9">
    <location>
        <position position="139"/>
    </location>
</feature>
<feature type="binding site" description="in other chain" evidence="8">
    <location>
        <begin position="38"/>
        <end position="41"/>
    </location>
    <ligand>
        <name>IMP</name>
        <dbReference type="ChEBI" id="CHEBI:58053"/>
        <note>ligand shared between dimeric partners</note>
    </ligand>
</feature>
<dbReference type="UniPathway" id="UPA00075">
    <property type="reaction ID" value="UER00335"/>
</dbReference>
<dbReference type="GO" id="GO:0046040">
    <property type="term" value="P:IMP metabolic process"/>
    <property type="evidence" value="ECO:0007669"/>
    <property type="project" value="TreeGrafter"/>
</dbReference>
<evidence type="ECO:0000256" key="10">
    <source>
        <dbReference type="RuleBase" id="RU000520"/>
    </source>
</evidence>
<feature type="binding site" description="in other chain" evidence="8">
    <location>
        <position position="128"/>
    </location>
    <ligand>
        <name>IMP</name>
        <dbReference type="ChEBI" id="CHEBI:58053"/>
        <note>ligand shared between dimeric partners</note>
    </ligand>
</feature>
<feature type="active site" description="Proton donor" evidence="8">
    <location>
        <position position="41"/>
    </location>
</feature>
<dbReference type="Pfam" id="PF00709">
    <property type="entry name" value="Adenylsucc_synt"/>
    <property type="match status" value="1"/>
</dbReference>
<dbReference type="SMART" id="SM00788">
    <property type="entry name" value="Adenylsucc_synt"/>
    <property type="match status" value="1"/>
</dbReference>
<dbReference type="GO" id="GO:0000287">
    <property type="term" value="F:magnesium ion binding"/>
    <property type="evidence" value="ECO:0007669"/>
    <property type="project" value="UniProtKB-UniRule"/>
</dbReference>
<comment type="cofactor">
    <cofactor evidence="8">
        <name>Mg(2+)</name>
        <dbReference type="ChEBI" id="CHEBI:18420"/>
    </cofactor>
    <text evidence="8">Binds 1 Mg(2+) ion per subunit.</text>
</comment>
<dbReference type="CDD" id="cd03108">
    <property type="entry name" value="AdSS"/>
    <property type="match status" value="1"/>
</dbReference>
<dbReference type="InterPro" id="IPR042111">
    <property type="entry name" value="Adenylosuccinate_synth_dom3"/>
</dbReference>
<feature type="binding site" evidence="8">
    <location>
        <position position="13"/>
    </location>
    <ligand>
        <name>Mg(2+)</name>
        <dbReference type="ChEBI" id="CHEBI:18420"/>
    </ligand>
</feature>
<feature type="binding site" description="in other chain" evidence="8">
    <location>
        <position position="304"/>
    </location>
    <ligand>
        <name>IMP</name>
        <dbReference type="ChEBI" id="CHEBI:58053"/>
        <note>ligand shared between dimeric partners</note>
    </ligand>
</feature>
<dbReference type="Proteomes" id="UP000178951">
    <property type="component" value="Unassembled WGS sequence"/>
</dbReference>
<dbReference type="EMBL" id="MEUF01000094">
    <property type="protein sequence ID" value="OGC29113.1"/>
    <property type="molecule type" value="Genomic_DNA"/>
</dbReference>
<feature type="binding site" evidence="8">
    <location>
        <begin position="12"/>
        <end position="18"/>
    </location>
    <ligand>
        <name>GTP</name>
        <dbReference type="ChEBI" id="CHEBI:37565"/>
    </ligand>
</feature>
<dbReference type="FunFam" id="3.90.170.10:FF:000001">
    <property type="entry name" value="Adenylosuccinate synthetase"/>
    <property type="match status" value="1"/>
</dbReference>
<keyword evidence="4 8" id="KW-0547">Nucleotide-binding</keyword>
<protein>
    <recommendedName>
        <fullName evidence="8 10">Adenylosuccinate synthetase</fullName>
        <shortName evidence="8">AMPSase</shortName>
        <shortName evidence="8">AdSS</shortName>
        <ecNumber evidence="8 10">6.3.4.4</ecNumber>
    </recommendedName>
    <alternativeName>
        <fullName evidence="8">IMP--aspartate ligase</fullName>
    </alternativeName>
</protein>
<comment type="subcellular location">
    <subcellularLocation>
        <location evidence="8">Cytoplasm</location>
    </subcellularLocation>
</comment>
<dbReference type="GO" id="GO:0044208">
    <property type="term" value="P:'de novo' AMP biosynthetic process"/>
    <property type="evidence" value="ECO:0007669"/>
    <property type="project" value="UniProtKB-UniRule"/>
</dbReference>
<feature type="binding site" evidence="8">
    <location>
        <begin position="332"/>
        <end position="334"/>
    </location>
    <ligand>
        <name>GTP</name>
        <dbReference type="ChEBI" id="CHEBI:37565"/>
    </ligand>
</feature>
<feature type="binding site" evidence="8">
    <location>
        <begin position="300"/>
        <end position="306"/>
    </location>
    <ligand>
        <name>substrate</name>
    </ligand>
</feature>
<keyword evidence="6 8" id="KW-0460">Magnesium</keyword>
<comment type="caution">
    <text evidence="11">The sequence shown here is derived from an EMBL/GenBank/DDBJ whole genome shotgun (WGS) entry which is preliminary data.</text>
</comment>
<name>A0A1F4TAJ4_UNCSA</name>
<dbReference type="AlphaFoldDB" id="A0A1F4TAJ4"/>
<keyword evidence="7 8" id="KW-0342">GTP-binding</keyword>
<dbReference type="InterPro" id="IPR042110">
    <property type="entry name" value="Adenylosuccinate_synth_dom2"/>
</dbReference>
<dbReference type="Gene3D" id="3.90.170.10">
    <property type="entry name" value="Adenylosuccinate Synthetase, subunit A, domain 3"/>
    <property type="match status" value="1"/>
</dbReference>
<keyword evidence="5 8" id="KW-0658">Purine biosynthesis</keyword>
<feature type="binding site" evidence="8">
    <location>
        <position position="142"/>
    </location>
    <ligand>
        <name>IMP</name>
        <dbReference type="ChEBI" id="CHEBI:58053"/>
        <note>ligand shared between dimeric partners</note>
    </ligand>
</feature>
<dbReference type="HAMAP" id="MF_00011">
    <property type="entry name" value="Adenylosucc_synth"/>
    <property type="match status" value="1"/>
</dbReference>
<comment type="similarity">
    <text evidence="8 10">Belongs to the adenylosuccinate synthetase family.</text>
</comment>